<feature type="compositionally biased region" description="Polar residues" evidence="6">
    <location>
        <begin position="982"/>
        <end position="991"/>
    </location>
</feature>
<evidence type="ECO:0000256" key="2">
    <source>
        <dbReference type="ARBA" id="ARBA00022679"/>
    </source>
</evidence>
<evidence type="ECO:0000256" key="1">
    <source>
        <dbReference type="ARBA" id="ARBA00012513"/>
    </source>
</evidence>
<dbReference type="GO" id="GO:0004674">
    <property type="term" value="F:protein serine/threonine kinase activity"/>
    <property type="evidence" value="ECO:0007669"/>
    <property type="project" value="UniProtKB-EC"/>
</dbReference>
<dbReference type="Gene3D" id="1.10.510.10">
    <property type="entry name" value="Transferase(Phosphotransferase) domain 1"/>
    <property type="match status" value="4"/>
</dbReference>
<name>A0A5J4X3W4_9EUKA</name>
<dbReference type="InterPro" id="IPR000719">
    <property type="entry name" value="Prot_kinase_dom"/>
</dbReference>
<dbReference type="GO" id="GO:0005524">
    <property type="term" value="F:ATP binding"/>
    <property type="evidence" value="ECO:0007669"/>
    <property type="project" value="UniProtKB-KW"/>
</dbReference>
<dbReference type="Proteomes" id="UP000324800">
    <property type="component" value="Unassembled WGS sequence"/>
</dbReference>
<sequence length="1620" mass="184986">MQIEKIIGEYKSIDSLGKGDLGTTYKCTKRGEAPDKYYAVKWIQIQSEQQQLDVNREINLYKKMNCPVVVNFVESFEIDENIYLVTDFYKNGSGVDVRKMLNQNYATMKEERVWELLMQIVFSAHCLHERQIIHRNLKPSNIFFDDNFNIRLGDFAMARVVATGKTLRQTLHSGMFFMCPEVINGMKQTKQSDIWGIGTIIYELMNGYSPFKSVAKMDMMKRINNDVRKMLNQNYATMKEERVWELLMQIVFSAHCLHERQIIHRNLKPSNIFFDDNFNIRLGDFAMARVVATGKTLRQTLHSGMFFMCPEVINGMKQTKQSDIWGIGTIIYELMNGYSPFKSVAKMDMMKRINNDAPFPSLPKYSKGLKFIVSKMLEKDPKNRPTAEQLMEQPKIKDLHEKYLQKIAIFEKQHPNLIDIQDPIMRYMFGLPQKIPSKSQEKQIHPDELKLIRVLAKQPDRRSTLQHLKEAELALNDDENNDEDEDEDADVIEIEKSHSDQLEKEKNRIDITIHPIQPIQIEDRFKFFQVIAPTVASQRSGPNPFVRTSSRMDVTHNPILTMKCLSDNKQASFVVKPEISDGIARMKVMFGPGQGGKTGFQWFGVVDSSYIPTRDFYPGKGKESVAYVGSSGDIVRNSLTVEGNKTFSDDDIITAELNMTSNPRTLRFFKNNEEQPNFVSGLPASVKFCCQRFCKESTVQILAFEKISSPTPSKQFKYSQQVLIWNKIKKLNKTKINSLSNEKGNAFQMEYESGSSSDRNNSVQFHHFSGAMSGNLSVDILAPLMPLHNSNQQPSHIGQQFHGFSSKVYIETPDNFDAYEILGLLGKDNFGSTSRVKRTSDGLIFAMKKHPCLAFKEEEKIKKKFAILASLHHANIVEFIEAFMHELHYIVISELCLNGDLYHYYERLKGKGEYITEDQAWKILKGITAGVAYLHSNQIVLRDLKPSSILLDADGTAKIADFATVKDIDSEKDDDDESNNDNQQYLSPELATTGQQSYPADIYAVALIIHEILTQKQPLSGNPMQMMQQCTSGKLAAEIDTRRYSKELITLVANMRNVNPNQRPTPEQILQIPHLKDITSPILNPRHTITPQNVSTSQNLLKIFPAQMAQQQQLILPQPMSVTIRPRSPMTQSFLQEQRPRSPITVQQIKPQPKVVQSKVNKKKVKQAKVKTQQVGLMIGEQSNAMNILADYCENGTLEDYMQNIENLGAEIDEDRAWDLLSQMILSVDYMHQNKILHREIKPCNIFLTSSQDIRLGDFAVSHAINEAQKLSHNMQIQSLQYQSPEMLLEQKVNEKLDVWGIGITMHELLIGDLFTSQGQTKKAIINIVTNKREPDISNYYSTKLQEIIHQMLIKDHHNRISIPQLKEEIEIKLRMVKKCNDLLQHGLFLADEQSTEYIDKIINSAPNNILDFQILGKKEVQQTPRRPATQAIQSKSLESDTIGPIRFEIPHPHLAQIDKKNPFIITALHDKISTTVTILPEISIGMGIIQCEIRFLDAKNRACRQFGIVVSDFQIPESYFPAQDSHSLGYNGADGAVIHPGTVCEDSELQVVMDSEADQRTIRFFVKGKEQPVFFSGIPAKFKFCVHRYYSGQSAEIVSLHQIQEQEGGKAPFEKQLKW</sequence>
<organism evidence="8 9">
    <name type="scientific">Streblomastix strix</name>
    <dbReference type="NCBI Taxonomy" id="222440"/>
    <lineage>
        <taxon>Eukaryota</taxon>
        <taxon>Metamonada</taxon>
        <taxon>Preaxostyla</taxon>
        <taxon>Oxymonadida</taxon>
        <taxon>Streblomastigidae</taxon>
        <taxon>Streblomastix</taxon>
    </lineage>
</organism>
<dbReference type="InterPro" id="IPR027916">
    <property type="entry name" value="Kinase-like_dom_ROP"/>
</dbReference>
<feature type="domain" description="Protein kinase" evidence="7">
    <location>
        <begin position="1089"/>
        <end position="1389"/>
    </location>
</feature>
<dbReference type="Pfam" id="PF00069">
    <property type="entry name" value="Pkinase"/>
    <property type="match status" value="3"/>
</dbReference>
<comment type="caution">
    <text evidence="8">The sequence shown here is derived from an EMBL/GenBank/DDBJ whole genome shotgun (WGS) entry which is preliminary data.</text>
</comment>
<keyword evidence="2" id="KW-0808">Transferase</keyword>
<dbReference type="InterPro" id="IPR050660">
    <property type="entry name" value="NEK_Ser/Thr_kinase"/>
</dbReference>
<keyword evidence="5" id="KW-0067">ATP-binding</keyword>
<accession>A0A5J4X3W4</accession>
<dbReference type="EC" id="2.7.11.1" evidence="1"/>
<evidence type="ECO:0000313" key="8">
    <source>
        <dbReference type="EMBL" id="KAA6401462.1"/>
    </source>
</evidence>
<feature type="domain" description="Protein kinase" evidence="7">
    <location>
        <begin position="10"/>
        <end position="396"/>
    </location>
</feature>
<dbReference type="InterPro" id="IPR011009">
    <property type="entry name" value="Kinase-like_dom_sf"/>
</dbReference>
<dbReference type="PANTHER" id="PTHR43671">
    <property type="entry name" value="SERINE/THREONINE-PROTEIN KINASE NEK"/>
    <property type="match status" value="1"/>
</dbReference>
<dbReference type="CDD" id="cd00180">
    <property type="entry name" value="PKc"/>
    <property type="match status" value="1"/>
</dbReference>
<keyword evidence="3" id="KW-0547">Nucleotide-binding</keyword>
<gene>
    <name evidence="8" type="ORF">EZS28_003011</name>
</gene>
<dbReference type="EMBL" id="SNRW01000385">
    <property type="protein sequence ID" value="KAA6401462.1"/>
    <property type="molecule type" value="Genomic_DNA"/>
</dbReference>
<dbReference type="Gene3D" id="2.60.120.920">
    <property type="match status" value="1"/>
</dbReference>
<evidence type="ECO:0000256" key="4">
    <source>
        <dbReference type="ARBA" id="ARBA00022777"/>
    </source>
</evidence>
<dbReference type="PROSITE" id="PS50011">
    <property type="entry name" value="PROTEIN_KINASE_DOM"/>
    <property type="match status" value="3"/>
</dbReference>
<dbReference type="SUPFAM" id="SSF56112">
    <property type="entry name" value="Protein kinase-like (PK-like)"/>
    <property type="match status" value="4"/>
</dbReference>
<reference evidence="8 9" key="1">
    <citation type="submission" date="2019-03" db="EMBL/GenBank/DDBJ databases">
        <title>Single cell metagenomics reveals metabolic interactions within the superorganism composed of flagellate Streblomastix strix and complex community of Bacteroidetes bacteria on its surface.</title>
        <authorList>
            <person name="Treitli S.C."/>
            <person name="Kolisko M."/>
            <person name="Husnik F."/>
            <person name="Keeling P."/>
            <person name="Hampl V."/>
        </authorList>
    </citation>
    <scope>NUCLEOTIDE SEQUENCE [LARGE SCALE GENOMIC DNA]</scope>
    <source>
        <strain evidence="8">ST1C</strain>
    </source>
</reference>
<evidence type="ECO:0000256" key="6">
    <source>
        <dbReference type="SAM" id="MobiDB-lite"/>
    </source>
</evidence>
<feature type="region of interest" description="Disordered" evidence="6">
    <location>
        <begin position="969"/>
        <end position="991"/>
    </location>
</feature>
<keyword evidence="4 8" id="KW-0418">Kinase</keyword>
<dbReference type="InterPro" id="IPR043136">
    <property type="entry name" value="B30.2/SPRY_sf"/>
</dbReference>
<dbReference type="OrthoDB" id="1738954at2759"/>
<evidence type="ECO:0000256" key="5">
    <source>
        <dbReference type="ARBA" id="ARBA00022840"/>
    </source>
</evidence>
<evidence type="ECO:0000259" key="7">
    <source>
        <dbReference type="PROSITE" id="PS50011"/>
    </source>
</evidence>
<proteinExistence type="predicted"/>
<protein>
    <recommendedName>
        <fullName evidence="1">non-specific serine/threonine protein kinase</fullName>
        <ecNumber evidence="1">2.7.11.1</ecNumber>
    </recommendedName>
</protein>
<dbReference type="PANTHER" id="PTHR43671:SF13">
    <property type="entry name" value="SERINE_THREONINE-PROTEIN KINASE NEK2"/>
    <property type="match status" value="1"/>
</dbReference>
<evidence type="ECO:0000256" key="3">
    <source>
        <dbReference type="ARBA" id="ARBA00022741"/>
    </source>
</evidence>
<feature type="compositionally biased region" description="Acidic residues" evidence="6">
    <location>
        <begin position="970"/>
        <end position="979"/>
    </location>
</feature>
<dbReference type="Pfam" id="PF14531">
    <property type="entry name" value="Kinase-like"/>
    <property type="match status" value="1"/>
</dbReference>
<feature type="domain" description="Protein kinase" evidence="7">
    <location>
        <begin position="819"/>
        <end position="1075"/>
    </location>
</feature>
<evidence type="ECO:0000313" key="9">
    <source>
        <dbReference type="Proteomes" id="UP000324800"/>
    </source>
</evidence>